<evidence type="ECO:0000259" key="3">
    <source>
        <dbReference type="PROSITE" id="PS50977"/>
    </source>
</evidence>
<dbReference type="InterPro" id="IPR050624">
    <property type="entry name" value="HTH-type_Tx_Regulator"/>
</dbReference>
<dbReference type="Pfam" id="PF00440">
    <property type="entry name" value="TetR_N"/>
    <property type="match status" value="1"/>
</dbReference>
<evidence type="ECO:0000256" key="1">
    <source>
        <dbReference type="ARBA" id="ARBA00023125"/>
    </source>
</evidence>
<evidence type="ECO:0000313" key="5">
    <source>
        <dbReference type="Proteomes" id="UP000425411"/>
    </source>
</evidence>
<proteinExistence type="predicted"/>
<dbReference type="AlphaFoldDB" id="A0AAP9KT57"/>
<feature type="domain" description="HTH tetR-type" evidence="3">
    <location>
        <begin position="1"/>
        <end position="61"/>
    </location>
</feature>
<dbReference type="EMBL" id="CP046314">
    <property type="protein sequence ID" value="QGS09088.1"/>
    <property type="molecule type" value="Genomic_DNA"/>
</dbReference>
<dbReference type="InterPro" id="IPR001647">
    <property type="entry name" value="HTH_TetR"/>
</dbReference>
<name>A0AAP9KT57_9BACL</name>
<dbReference type="Proteomes" id="UP000425411">
    <property type="component" value="Chromosome"/>
</dbReference>
<organism evidence="4 5">
    <name type="scientific">Gemella morbillorum</name>
    <dbReference type="NCBI Taxonomy" id="29391"/>
    <lineage>
        <taxon>Bacteria</taxon>
        <taxon>Bacillati</taxon>
        <taxon>Bacillota</taxon>
        <taxon>Bacilli</taxon>
        <taxon>Bacillales</taxon>
        <taxon>Gemellaceae</taxon>
        <taxon>Gemella</taxon>
    </lineage>
</organism>
<gene>
    <name evidence="4" type="ORF">FOC49_03980</name>
</gene>
<dbReference type="PROSITE" id="PS50977">
    <property type="entry name" value="HTH_TETR_2"/>
    <property type="match status" value="1"/>
</dbReference>
<keyword evidence="1 2" id="KW-0238">DNA-binding</keyword>
<dbReference type="PANTHER" id="PTHR43479:SF11">
    <property type="entry name" value="ACREF_ENVCD OPERON REPRESSOR-RELATED"/>
    <property type="match status" value="1"/>
</dbReference>
<accession>A0AAP9KT57</accession>
<evidence type="ECO:0000313" key="4">
    <source>
        <dbReference type="EMBL" id="QGS09088.1"/>
    </source>
</evidence>
<dbReference type="RefSeq" id="WP_004633858.1">
    <property type="nucleotide sequence ID" value="NZ_CP046314.1"/>
</dbReference>
<keyword evidence="5" id="KW-1185">Reference proteome</keyword>
<protein>
    <submittedName>
        <fullName evidence="4">TetR family transcriptional regulator</fullName>
    </submittedName>
</protein>
<dbReference type="InterPro" id="IPR009057">
    <property type="entry name" value="Homeodomain-like_sf"/>
</dbReference>
<feature type="DNA-binding region" description="H-T-H motif" evidence="2">
    <location>
        <begin position="24"/>
        <end position="43"/>
    </location>
</feature>
<evidence type="ECO:0000256" key="2">
    <source>
        <dbReference type="PROSITE-ProRule" id="PRU00335"/>
    </source>
</evidence>
<dbReference type="SUPFAM" id="SSF46689">
    <property type="entry name" value="Homeodomain-like"/>
    <property type="match status" value="1"/>
</dbReference>
<dbReference type="Gene3D" id="1.10.357.10">
    <property type="entry name" value="Tetracycline Repressor, domain 2"/>
    <property type="match status" value="1"/>
</dbReference>
<sequence>MDKKQVLKQAAYDIFSRKGYKATAISEVAKQAGMAVGSFYNYYASKEEIFLDVYIDENNRIRQVIMNDIDWQGDVVELIGQLFGQSRSLVSSNKILAEWYNPAISNELHSYYSSEEGRESNPFHQFLIETFTKRMMMEGYSQEKIQEVLEVYHLFYYIDMNITEKDVPNVNQTIETLATYFVKGLFK</sequence>
<dbReference type="GO" id="GO:0003677">
    <property type="term" value="F:DNA binding"/>
    <property type="evidence" value="ECO:0007669"/>
    <property type="project" value="UniProtKB-UniRule"/>
</dbReference>
<reference evidence="4 5" key="1">
    <citation type="submission" date="2019-11" db="EMBL/GenBank/DDBJ databases">
        <title>FDA dAtabase for Regulatory Grade micrObial Sequences (FDA-ARGOS): Supporting development and validation of Infectious Disease Dx tests.</title>
        <authorList>
            <person name="Turner S."/>
            <person name="Byrd R."/>
            <person name="Tallon L."/>
            <person name="Sadzewicz L."/>
            <person name="Vavikolanu K."/>
            <person name="Mehta A."/>
            <person name="Aluvathingal J."/>
            <person name="Nadendla S."/>
            <person name="Myers T."/>
            <person name="Yan Y."/>
            <person name="Sichtig H."/>
        </authorList>
    </citation>
    <scope>NUCLEOTIDE SEQUENCE [LARGE SCALE GENOMIC DNA]</scope>
    <source>
        <strain evidence="4 5">FDAARGOS_741</strain>
    </source>
</reference>
<dbReference type="PRINTS" id="PR00455">
    <property type="entry name" value="HTHTETR"/>
</dbReference>
<dbReference type="PANTHER" id="PTHR43479">
    <property type="entry name" value="ACREF/ENVCD OPERON REPRESSOR-RELATED"/>
    <property type="match status" value="1"/>
</dbReference>